<evidence type="ECO:0000313" key="1">
    <source>
        <dbReference type="EMBL" id="KAJ8677693.1"/>
    </source>
</evidence>
<evidence type="ECO:0000313" key="2">
    <source>
        <dbReference type="Proteomes" id="UP001239111"/>
    </source>
</evidence>
<comment type="caution">
    <text evidence="1">The sequence shown here is derived from an EMBL/GenBank/DDBJ whole genome shotgun (WGS) entry which is preliminary data.</text>
</comment>
<organism evidence="1 2">
    <name type="scientific">Eretmocerus hayati</name>
    <dbReference type="NCBI Taxonomy" id="131215"/>
    <lineage>
        <taxon>Eukaryota</taxon>
        <taxon>Metazoa</taxon>
        <taxon>Ecdysozoa</taxon>
        <taxon>Arthropoda</taxon>
        <taxon>Hexapoda</taxon>
        <taxon>Insecta</taxon>
        <taxon>Pterygota</taxon>
        <taxon>Neoptera</taxon>
        <taxon>Endopterygota</taxon>
        <taxon>Hymenoptera</taxon>
        <taxon>Apocrita</taxon>
        <taxon>Proctotrupomorpha</taxon>
        <taxon>Chalcidoidea</taxon>
        <taxon>Aphelinidae</taxon>
        <taxon>Aphelininae</taxon>
        <taxon>Eretmocerus</taxon>
    </lineage>
</organism>
<accession>A0ACC2P2J4</accession>
<dbReference type="EMBL" id="CM056742">
    <property type="protein sequence ID" value="KAJ8677693.1"/>
    <property type="molecule type" value="Genomic_DNA"/>
</dbReference>
<gene>
    <name evidence="1" type="ORF">QAD02_013480</name>
</gene>
<dbReference type="Proteomes" id="UP001239111">
    <property type="component" value="Chromosome 2"/>
</dbReference>
<protein>
    <submittedName>
        <fullName evidence="1">Uncharacterized protein</fullName>
    </submittedName>
</protein>
<reference evidence="1" key="1">
    <citation type="submission" date="2023-04" db="EMBL/GenBank/DDBJ databases">
        <title>A chromosome-level genome assembly of the parasitoid wasp Eretmocerus hayati.</title>
        <authorList>
            <person name="Zhong Y."/>
            <person name="Liu S."/>
            <person name="Liu Y."/>
        </authorList>
    </citation>
    <scope>NUCLEOTIDE SEQUENCE</scope>
    <source>
        <strain evidence="1">ZJU_SS_LIU_2023</strain>
    </source>
</reference>
<proteinExistence type="predicted"/>
<name>A0ACC2P2J4_9HYME</name>
<keyword evidence="2" id="KW-1185">Reference proteome</keyword>
<sequence>MTPHNEALIVSIPFQIDDMEGGLEGRPSDFEGEQIAKMKQSLLVDSDSEPDDEIQKASQLLHEPPTADALFGDASDISSDADSEEQIKRGGRSPAVEGDHCRSKSLSRSRDPSEEKTETDVVEDVRKTVRLRTFSLNV</sequence>